<evidence type="ECO:0000313" key="5">
    <source>
        <dbReference type="Proteomes" id="UP001220377"/>
    </source>
</evidence>
<keyword evidence="5" id="KW-1185">Reference proteome</keyword>
<evidence type="ECO:0000259" key="3">
    <source>
        <dbReference type="PROSITE" id="PS51186"/>
    </source>
</evidence>
<evidence type="ECO:0000313" key="4">
    <source>
        <dbReference type="EMBL" id="WDF82598.1"/>
    </source>
</evidence>
<reference evidence="4 5" key="1">
    <citation type="submission" date="2023-02" db="EMBL/GenBank/DDBJ databases">
        <title>Genome sequence of Lacticaseibacillus sp. KACC 23028.</title>
        <authorList>
            <person name="Kim S."/>
            <person name="Heo J."/>
            <person name="Kwon S.-W."/>
        </authorList>
    </citation>
    <scope>NUCLEOTIDE SEQUENCE [LARGE SCALE GENOMIC DNA]</scope>
    <source>
        <strain evidence="4 5">KACC 23028</strain>
    </source>
</reference>
<dbReference type="Pfam" id="PF00583">
    <property type="entry name" value="Acetyltransf_1"/>
    <property type="match status" value="1"/>
</dbReference>
<keyword evidence="2" id="KW-0012">Acyltransferase</keyword>
<dbReference type="InterPro" id="IPR016181">
    <property type="entry name" value="Acyl_CoA_acyltransferase"/>
</dbReference>
<dbReference type="SUPFAM" id="SSF55729">
    <property type="entry name" value="Acyl-CoA N-acyltransferases (Nat)"/>
    <property type="match status" value="1"/>
</dbReference>
<name>A0ABY7WT29_9LACO</name>
<dbReference type="Gene3D" id="3.40.630.30">
    <property type="match status" value="1"/>
</dbReference>
<protein>
    <submittedName>
        <fullName evidence="4">GNAT family N-acetyltransferase</fullName>
    </submittedName>
</protein>
<dbReference type="PANTHER" id="PTHR43877">
    <property type="entry name" value="AMINOALKYLPHOSPHONATE N-ACETYLTRANSFERASE-RELATED-RELATED"/>
    <property type="match status" value="1"/>
</dbReference>
<dbReference type="CDD" id="cd04301">
    <property type="entry name" value="NAT_SF"/>
    <property type="match status" value="1"/>
</dbReference>
<accession>A0ABY7WT29</accession>
<dbReference type="EMBL" id="CP117884">
    <property type="protein sequence ID" value="WDF82598.1"/>
    <property type="molecule type" value="Genomic_DNA"/>
</dbReference>
<organism evidence="4 5">
    <name type="scientific">Lacticaseibacillus pabuli</name>
    <dbReference type="NCBI Taxonomy" id="3025672"/>
    <lineage>
        <taxon>Bacteria</taxon>
        <taxon>Bacillati</taxon>
        <taxon>Bacillota</taxon>
        <taxon>Bacilli</taxon>
        <taxon>Lactobacillales</taxon>
        <taxon>Lactobacillaceae</taxon>
        <taxon>Lacticaseibacillus</taxon>
    </lineage>
</organism>
<keyword evidence="1" id="KW-0808">Transferase</keyword>
<evidence type="ECO:0000256" key="1">
    <source>
        <dbReference type="ARBA" id="ARBA00022679"/>
    </source>
</evidence>
<feature type="domain" description="N-acetyltransferase" evidence="3">
    <location>
        <begin position="1"/>
        <end position="138"/>
    </location>
</feature>
<proteinExistence type="predicted"/>
<dbReference type="PROSITE" id="PS51186">
    <property type="entry name" value="GNAT"/>
    <property type="match status" value="1"/>
</dbReference>
<dbReference type="InterPro" id="IPR000182">
    <property type="entry name" value="GNAT_dom"/>
</dbReference>
<dbReference type="InterPro" id="IPR050832">
    <property type="entry name" value="Bact_Acetyltransf"/>
</dbReference>
<evidence type="ECO:0000256" key="2">
    <source>
        <dbReference type="ARBA" id="ARBA00023315"/>
    </source>
</evidence>
<sequence>MKIRAMIPTDRPQLRRLYLHTRQQTFTWEDPADMRLQDFDQDTAGELVLCATNDKHIIGFVTIWRDDDFIHCLFVDPNHQGKGIGQSLLNCALSHMKRPASLKCVAKNGSALSFYEHNGWQRTTINTDNEPYWNMIFA</sequence>
<gene>
    <name evidence="4" type="ORF">PQ472_12000</name>
</gene>
<dbReference type="RefSeq" id="WP_274260175.1">
    <property type="nucleotide sequence ID" value="NZ_CP117884.1"/>
</dbReference>
<dbReference type="Proteomes" id="UP001220377">
    <property type="component" value="Chromosome"/>
</dbReference>
<dbReference type="PANTHER" id="PTHR43877:SF2">
    <property type="entry name" value="AMINOALKYLPHOSPHONATE N-ACETYLTRANSFERASE-RELATED"/>
    <property type="match status" value="1"/>
</dbReference>